<dbReference type="Gene3D" id="1.10.8.350">
    <property type="entry name" value="Bacterial muramidase"/>
    <property type="match status" value="1"/>
</dbReference>
<dbReference type="NCBIfam" id="TIGR02282">
    <property type="entry name" value="MltB"/>
    <property type="match status" value="1"/>
</dbReference>
<dbReference type="PANTHER" id="PTHR30163">
    <property type="entry name" value="MEMBRANE-BOUND LYTIC MUREIN TRANSGLYCOSYLASE B"/>
    <property type="match status" value="1"/>
</dbReference>
<organism evidence="3 4">
    <name type="scientific">Vreelandella malpeensis</name>
    <dbReference type="NCBI Taxonomy" id="1172368"/>
    <lineage>
        <taxon>Bacteria</taxon>
        <taxon>Pseudomonadati</taxon>
        <taxon>Pseudomonadota</taxon>
        <taxon>Gammaproteobacteria</taxon>
        <taxon>Oceanospirillales</taxon>
        <taxon>Halomonadaceae</taxon>
        <taxon>Vreelandella</taxon>
    </lineage>
</organism>
<dbReference type="CDD" id="cd13399">
    <property type="entry name" value="Slt35-like"/>
    <property type="match status" value="1"/>
</dbReference>
<dbReference type="EMBL" id="WHVL01000006">
    <property type="protein sequence ID" value="MCB8890289.1"/>
    <property type="molecule type" value="Genomic_DNA"/>
</dbReference>
<dbReference type="Proteomes" id="UP001319882">
    <property type="component" value="Unassembled WGS sequence"/>
</dbReference>
<evidence type="ECO:0000313" key="4">
    <source>
        <dbReference type="Proteomes" id="UP001319882"/>
    </source>
</evidence>
<accession>A0ABS8DVC6</accession>
<feature type="chain" id="PRO_5046152549" evidence="1">
    <location>
        <begin position="26"/>
        <end position="340"/>
    </location>
</feature>
<dbReference type="PANTHER" id="PTHR30163:SF9">
    <property type="entry name" value="MEMBRANE-BOUND LYTIC MUREIN TRANSGLYCOSYLASE B"/>
    <property type="match status" value="1"/>
</dbReference>
<feature type="signal peptide" evidence="1">
    <location>
        <begin position="1"/>
        <end position="25"/>
    </location>
</feature>
<protein>
    <submittedName>
        <fullName evidence="3">Lytic murein transglycosylase B</fullName>
    </submittedName>
</protein>
<evidence type="ECO:0000313" key="3">
    <source>
        <dbReference type="EMBL" id="MCB8890289.1"/>
    </source>
</evidence>
<dbReference type="SUPFAM" id="SSF53955">
    <property type="entry name" value="Lysozyme-like"/>
    <property type="match status" value="1"/>
</dbReference>
<evidence type="ECO:0000256" key="1">
    <source>
        <dbReference type="SAM" id="SignalP"/>
    </source>
</evidence>
<keyword evidence="1" id="KW-0732">Signal</keyword>
<reference evidence="3 4" key="1">
    <citation type="journal article" date="2021" name="Sci. Rep.">
        <title>Genome analysis of a halophilic bacterium Halomonas malpeensis YU-PRIM-29(T) reveals its exopolysaccharide and pigment producing capabilities.</title>
        <authorList>
            <person name="Athmika"/>
            <person name="Ghate S.D."/>
            <person name="Arun A.B."/>
            <person name="Rao S.S."/>
            <person name="Kumar S.T.A."/>
            <person name="Kandiyil M.K."/>
            <person name="Saptami K."/>
            <person name="Rekha P.D."/>
        </authorList>
    </citation>
    <scope>NUCLEOTIDE SEQUENCE [LARGE SCALE GENOMIC DNA]</scope>
    <source>
        <strain evidence="4">prim 29</strain>
    </source>
</reference>
<dbReference type="InterPro" id="IPR023346">
    <property type="entry name" value="Lysozyme-like_dom_sf"/>
</dbReference>
<dbReference type="InterPro" id="IPR043426">
    <property type="entry name" value="MltB-like"/>
</dbReference>
<dbReference type="RefSeq" id="WP_386111595.1">
    <property type="nucleotide sequence ID" value="NZ_JBHSCJ010000008.1"/>
</dbReference>
<comment type="caution">
    <text evidence="3">The sequence shown here is derived from an EMBL/GenBank/DDBJ whole genome shotgun (WGS) entry which is preliminary data.</text>
</comment>
<proteinExistence type="predicted"/>
<gene>
    <name evidence="3" type="primary">mltB</name>
    <name evidence="3" type="ORF">GEV37_14315</name>
</gene>
<evidence type="ECO:0000259" key="2">
    <source>
        <dbReference type="Pfam" id="PF13406"/>
    </source>
</evidence>
<dbReference type="InterPro" id="IPR011757">
    <property type="entry name" value="Lytic_transglycosylase_MltB"/>
</dbReference>
<keyword evidence="4" id="KW-1185">Reference proteome</keyword>
<name>A0ABS8DVC6_9GAMM</name>
<sequence>MGRTRYTISGVLLAAWMAGASPVMGDDGTVSFAPETNADTRQLTQELVARGLPDAWLEQSLGLARYRQEVLDAMDGAAERRLAWHEYRDIFMSEERIDAGADFIAAHRDAFERAQETYGVPPEVIAAIIGVETYYGRHKGQHKVLDSLATLAFYHPSRGDFFRGELAAFLEIAYQQQVEPDSVYGSYAGAMGYPQFIPTSYQAYAVDFDDDGRRDLWENPVDAIGSVANYFAEHGWRAGAPIYHEAQGPERVPGELDVNLTTPPATRLDALQAFGIEPVETLDPALEVTPLALELNDGRIRYGVGEFNFYVITRYNHSHLYAMAVTELADAIAQKLEAQG</sequence>
<feature type="domain" description="Transglycosylase SLT" evidence="2">
    <location>
        <begin position="38"/>
        <end position="330"/>
    </location>
</feature>
<dbReference type="Pfam" id="PF13406">
    <property type="entry name" value="SLT_2"/>
    <property type="match status" value="1"/>
</dbReference>
<dbReference type="InterPro" id="IPR031304">
    <property type="entry name" value="SLT_2"/>
</dbReference>
<dbReference type="Gene3D" id="1.10.530.10">
    <property type="match status" value="1"/>
</dbReference>